<evidence type="ECO:0000313" key="4">
    <source>
        <dbReference type="Proteomes" id="UP000762703"/>
    </source>
</evidence>
<feature type="compositionally biased region" description="Pro residues" evidence="1">
    <location>
        <begin position="217"/>
        <end position="230"/>
    </location>
</feature>
<sequence length="230" mass="25029">METKNILIILLVIVLIVCSVIITYSVVSGMNNSNTYERVNLSATCSLELPKIHFDIDNSTSSSSFAGIDVKMESKVFSSNDLMISYLKTTDNSGVSLGGLYAGNSQFSVAHQDWYSRDVVNSATGETIIVMGKDKAQVDKIADSIKFTDSNGNQVNATDINLNGNNNKTPFAYADDGTPIWTEAELESYVMAKGGYSSLNDYYDTQKQISYNDYTPSPTPDPSPTPTNST</sequence>
<organism evidence="3 4">
    <name type="scientific">Methanobrevibacter millerae</name>
    <dbReference type="NCBI Taxonomy" id="230361"/>
    <lineage>
        <taxon>Archaea</taxon>
        <taxon>Methanobacteriati</taxon>
        <taxon>Methanobacteriota</taxon>
        <taxon>Methanomada group</taxon>
        <taxon>Methanobacteria</taxon>
        <taxon>Methanobacteriales</taxon>
        <taxon>Methanobacteriaceae</taxon>
        <taxon>Methanobrevibacter</taxon>
    </lineage>
</organism>
<keyword evidence="2" id="KW-1133">Transmembrane helix</keyword>
<name>A0A8T3V8R4_9EURY</name>
<accession>A0A8T3V8R4</accession>
<gene>
    <name evidence="3" type="ORF">E7Z73_01760</name>
</gene>
<reference evidence="3" key="1">
    <citation type="submission" date="2019-04" db="EMBL/GenBank/DDBJ databases">
        <title>Evolution of Biomass-Degrading Anaerobic Consortia Revealed by Metagenomics.</title>
        <authorList>
            <person name="Peng X."/>
        </authorList>
    </citation>
    <scope>NUCLEOTIDE SEQUENCE</scope>
    <source>
        <strain evidence="3">SIG12</strain>
    </source>
</reference>
<dbReference type="Proteomes" id="UP000762703">
    <property type="component" value="Unassembled WGS sequence"/>
</dbReference>
<evidence type="ECO:0000256" key="1">
    <source>
        <dbReference type="SAM" id="MobiDB-lite"/>
    </source>
</evidence>
<comment type="caution">
    <text evidence="3">The sequence shown here is derived from an EMBL/GenBank/DDBJ whole genome shotgun (WGS) entry which is preliminary data.</text>
</comment>
<dbReference type="RefSeq" id="WP_303736104.1">
    <property type="nucleotide sequence ID" value="NZ_SUTE01000011.1"/>
</dbReference>
<dbReference type="AlphaFoldDB" id="A0A8T3V8R4"/>
<dbReference type="EMBL" id="SUTE01000011">
    <property type="protein sequence ID" value="MBE6504458.1"/>
    <property type="molecule type" value="Genomic_DNA"/>
</dbReference>
<evidence type="ECO:0000313" key="3">
    <source>
        <dbReference type="EMBL" id="MBE6504458.1"/>
    </source>
</evidence>
<evidence type="ECO:0000256" key="2">
    <source>
        <dbReference type="SAM" id="Phobius"/>
    </source>
</evidence>
<keyword evidence="2" id="KW-0472">Membrane</keyword>
<feature type="transmembrane region" description="Helical" evidence="2">
    <location>
        <begin position="6"/>
        <end position="27"/>
    </location>
</feature>
<protein>
    <submittedName>
        <fullName evidence="3">Uncharacterized protein</fullName>
    </submittedName>
</protein>
<feature type="region of interest" description="Disordered" evidence="1">
    <location>
        <begin position="210"/>
        <end position="230"/>
    </location>
</feature>
<proteinExistence type="predicted"/>
<keyword evidence="2" id="KW-0812">Transmembrane</keyword>